<dbReference type="AlphaFoldDB" id="A0A918G7Q8"/>
<dbReference type="PANTHER" id="PTHR42812">
    <property type="entry name" value="BETA-XYLOSIDASE"/>
    <property type="match status" value="1"/>
</dbReference>
<dbReference type="EMBL" id="BMTL01000043">
    <property type="protein sequence ID" value="GGS23710.1"/>
    <property type="molecule type" value="Genomic_DNA"/>
</dbReference>
<evidence type="ECO:0000256" key="1">
    <source>
        <dbReference type="ARBA" id="ARBA00009865"/>
    </source>
</evidence>
<evidence type="ECO:0000313" key="8">
    <source>
        <dbReference type="Proteomes" id="UP000606194"/>
    </source>
</evidence>
<feature type="active site" description="Proton acceptor" evidence="4">
    <location>
        <position position="15"/>
    </location>
</feature>
<dbReference type="GO" id="GO:0005975">
    <property type="term" value="P:carbohydrate metabolic process"/>
    <property type="evidence" value="ECO:0007669"/>
    <property type="project" value="InterPro"/>
</dbReference>
<dbReference type="InterPro" id="IPR013320">
    <property type="entry name" value="ConA-like_dom_sf"/>
</dbReference>
<comment type="caution">
    <text evidence="7">The sequence shown here is derived from an EMBL/GenBank/DDBJ whole genome shotgun (WGS) entry which is preliminary data.</text>
</comment>
<dbReference type="Pfam" id="PF04616">
    <property type="entry name" value="Glyco_hydro_43"/>
    <property type="match status" value="1"/>
</dbReference>
<evidence type="ECO:0000256" key="3">
    <source>
        <dbReference type="ARBA" id="ARBA00023295"/>
    </source>
</evidence>
<dbReference type="Gene3D" id="2.115.10.20">
    <property type="entry name" value="Glycosyl hydrolase domain, family 43"/>
    <property type="match status" value="1"/>
</dbReference>
<dbReference type="RefSeq" id="WP_190153661.1">
    <property type="nucleotide sequence ID" value="NZ_BMTL01000043.1"/>
</dbReference>
<sequence>MNDPQRPVIPGFHPDPSICRVGDTYYLATSSFEYAPGVPVFRSTDLRSWEQIGNALDRPSQLDVSQAGPSGGVFAPTLRHHDGRFWMITTNWSDEGGQVLVHAEDPAGPWSDPVRIPSAVGIDPDLAWDDDGTCLMSYAGFGPQGGEGIVQSAIDPFTGEVLGERRWLWSGTGGKFPEGPHLYRVGDLWYLLVAEGGTERGHAVTIARGPSPRGPFESSPRNPVLTHRGTDLPVQNTGHADLVERPDGSWAIVYHGVRARGSSPEWHVLGRETFADEVIWEDGWPVPAGHIAPARPAETAVRQELTGQTLPPDWVAASRFPAEAVSREDAGWRVTAVGADPVFVGRRQEHLFAQVRARIVVEGTGGLSVRVDPRHALELEVADGAVEAVWAVGDVRHRLGRAELAGEADLELRMLPSQGHEFSTARGPDRVVAGVRLGDGFVPLGEVDGRYLSTEVAGGMTGRMVGLAATRGSVLVRSFEYLGSDDPAVVGGGPAAPVNWAAE</sequence>
<dbReference type="Proteomes" id="UP000606194">
    <property type="component" value="Unassembled WGS sequence"/>
</dbReference>
<dbReference type="PANTHER" id="PTHR42812:SF12">
    <property type="entry name" value="BETA-XYLOSIDASE-RELATED"/>
    <property type="match status" value="1"/>
</dbReference>
<organism evidence="7 8">
    <name type="scientific">Streptomyces humidus</name>
    <dbReference type="NCBI Taxonomy" id="52259"/>
    <lineage>
        <taxon>Bacteria</taxon>
        <taxon>Bacillati</taxon>
        <taxon>Actinomycetota</taxon>
        <taxon>Actinomycetes</taxon>
        <taxon>Kitasatosporales</taxon>
        <taxon>Streptomycetaceae</taxon>
        <taxon>Streptomyces</taxon>
    </lineage>
</organism>
<dbReference type="CDD" id="cd18617">
    <property type="entry name" value="GH43_XynB-like"/>
    <property type="match status" value="1"/>
</dbReference>
<dbReference type="SUPFAM" id="SSF49899">
    <property type="entry name" value="Concanavalin A-like lectins/glucanases"/>
    <property type="match status" value="1"/>
</dbReference>
<dbReference type="InterPro" id="IPR006710">
    <property type="entry name" value="Glyco_hydro_43"/>
</dbReference>
<feature type="active site" description="Proton donor" evidence="4">
    <location>
        <position position="178"/>
    </location>
</feature>
<dbReference type="Gene3D" id="2.60.120.200">
    <property type="match status" value="1"/>
</dbReference>
<keyword evidence="3 6" id="KW-0326">Glycosidase</keyword>
<name>A0A918G7Q8_9ACTN</name>
<feature type="site" description="Important for catalytic activity, responsible for pKa modulation of the active site Glu and correct orientation of both the proton donor and substrate" evidence="5">
    <location>
        <position position="123"/>
    </location>
</feature>
<dbReference type="GO" id="GO:0004553">
    <property type="term" value="F:hydrolase activity, hydrolyzing O-glycosyl compounds"/>
    <property type="evidence" value="ECO:0007669"/>
    <property type="project" value="InterPro"/>
</dbReference>
<reference evidence="7" key="1">
    <citation type="journal article" date="2014" name="Int. J. Syst. Evol. Microbiol.">
        <title>Complete genome sequence of Corynebacterium casei LMG S-19264T (=DSM 44701T), isolated from a smear-ripened cheese.</title>
        <authorList>
            <consortium name="US DOE Joint Genome Institute (JGI-PGF)"/>
            <person name="Walter F."/>
            <person name="Albersmeier A."/>
            <person name="Kalinowski J."/>
            <person name="Ruckert C."/>
        </authorList>
    </citation>
    <scope>NUCLEOTIDE SEQUENCE</scope>
    <source>
        <strain evidence="7">JCM 4386</strain>
    </source>
</reference>
<keyword evidence="8" id="KW-1185">Reference proteome</keyword>
<gene>
    <name evidence="7" type="ORF">GCM10010269_73180</name>
</gene>
<protein>
    <submittedName>
        <fullName evidence="7">Glycoside hydrolase 43 family protein</fullName>
    </submittedName>
</protein>
<dbReference type="SUPFAM" id="SSF75005">
    <property type="entry name" value="Arabinanase/levansucrase/invertase"/>
    <property type="match status" value="1"/>
</dbReference>
<keyword evidence="2 6" id="KW-0378">Hydrolase</keyword>
<dbReference type="InterPro" id="IPR051795">
    <property type="entry name" value="Glycosyl_Hydrlase_43"/>
</dbReference>
<evidence type="ECO:0000256" key="4">
    <source>
        <dbReference type="PIRSR" id="PIRSR606710-1"/>
    </source>
</evidence>
<evidence type="ECO:0000256" key="2">
    <source>
        <dbReference type="ARBA" id="ARBA00022801"/>
    </source>
</evidence>
<evidence type="ECO:0000313" key="7">
    <source>
        <dbReference type="EMBL" id="GGS23710.1"/>
    </source>
</evidence>
<reference evidence="7" key="2">
    <citation type="submission" date="2020-09" db="EMBL/GenBank/DDBJ databases">
        <authorList>
            <person name="Sun Q."/>
            <person name="Ohkuma M."/>
        </authorList>
    </citation>
    <scope>NUCLEOTIDE SEQUENCE</scope>
    <source>
        <strain evidence="7">JCM 4386</strain>
    </source>
</reference>
<accession>A0A918G7Q8</accession>
<proteinExistence type="inferred from homology"/>
<evidence type="ECO:0000256" key="6">
    <source>
        <dbReference type="RuleBase" id="RU361187"/>
    </source>
</evidence>
<dbReference type="InterPro" id="IPR023296">
    <property type="entry name" value="Glyco_hydro_beta-prop_sf"/>
</dbReference>
<evidence type="ECO:0000256" key="5">
    <source>
        <dbReference type="PIRSR" id="PIRSR606710-2"/>
    </source>
</evidence>
<comment type="similarity">
    <text evidence="1 6">Belongs to the glycosyl hydrolase 43 family.</text>
</comment>